<feature type="compositionally biased region" description="Basic and acidic residues" evidence="1">
    <location>
        <begin position="1201"/>
        <end position="1218"/>
    </location>
</feature>
<evidence type="ECO:0000313" key="2">
    <source>
        <dbReference type="EMBL" id="VEU44288.1"/>
    </source>
</evidence>
<gene>
    <name evidence="2" type="ORF">PSNMU_V1.4_AUG-EV-PASAV3_0113760</name>
</gene>
<keyword evidence="3" id="KW-1185">Reference proteome</keyword>
<feature type="region of interest" description="Disordered" evidence="1">
    <location>
        <begin position="779"/>
        <end position="821"/>
    </location>
</feature>
<name>A0A448ZQH8_9STRA</name>
<feature type="region of interest" description="Disordered" evidence="1">
    <location>
        <begin position="1039"/>
        <end position="1059"/>
    </location>
</feature>
<sequence length="1237" mass="139210">MFSDVACTANEVVHHIESLCGQRSKVYRHRIDSPSREHKGNDSEGSDSSPTSKLQRGRLKCLRSNSILSSASSGLSLSDHSHNHDLGVQDSMNCNRANMPNKITGEMGLQITFTQDEKYELALQYQDDRHYRYIHPNVFGPACMSNVRRMGGGGSGVAVFCGKHSELGDIVMKHGGFDDMKELFALSKISTELKTRGGLPTNESSPASNAARSIIACLPEFKMVYISPQHLEFKERALWGKLKKLIKFGNLVSKISNEKQPEGSFATLISKMKHADENASHNSQTQTPKRPSLVSLDDSAFLSKGTSIRIYEGEHNDAEVYLDAKDRKQKPSLVFVVPKKRIKTIHPTSIELECAPEFDPLQQIYDGLYPMMTKHLFKFTLAQKRIGGEWAKTGNQWLYEGRLDGLLLTSLISGFVQTVHNLQLLTMPEEVEVVEQVRREVESIKSSDVEVKEISLLTDQFMGNAIKKNFDPDKGRMRLLRSTCKKFLQHILHLEPEEQLPARCMGILGEATASMSDVFVGATTEPPRIHPNKDFWITLMTQAVSNRIDMSPNATKRIWTSGLTDAGIHNLFVSMDHLYFFDLGVPQLQSLPGFMTKFLFSFFHTLGMQEDTNNSDIWVCRFVPQDDKLALTAETENLLAGAYDAFEFSLDRIIDEIFDGDHHLRWLLLQYVTLQLLSDASFCLQRWNMKGGGRPRDDNHNQGLEKWLWRALWDMYVAYDINSSEAWERFQVEHPSCEESRTSIGDDIRKSMARSMFGSEFFELQSDSLRCLIDTIDDEKEEEEEKDEINAESTRSRLRKRLSKPRHANPRQRRWTSESLEKSSLRQLTAATFDYHDDVPGVEHSDLDSSSYDDDDDDSSSLPADLELPEKHNMTSVKTIEKEEHEGASKPLHRLQGGASMVLPRLFRETALWAALLVAFSSRAPVSPSHPPHWCSFFVLPCCLSLSFEGRPPPSSQRKVEQRIRQRVLPGIWKLTTASLPYELDIRSKLDKRFSTESGTNDESGDAILLKLNDDGTFKQCNEGYREGRWVTGRWKAQVVEKEDGNTPDDNSSSSSSKSKSNKCVLLLLAMNRQYFGPPYDVLLEAKSGAVGIDDAGTVVEGNGNDNETEEEAREEAATTSLEESLQTWKGTVQKGKFLRPSPGKHPFDADTSTRIESTGFLVDNESLGAFSLERALSAASIIRHGRRGQRRTAGGEDDDRDRLERGSEPTEPDRQGGESDGTFFLPHSSSDDGVLQ</sequence>
<evidence type="ECO:0000256" key="1">
    <source>
        <dbReference type="SAM" id="MobiDB-lite"/>
    </source>
</evidence>
<feature type="compositionally biased region" description="Basic residues" evidence="1">
    <location>
        <begin position="796"/>
        <end position="814"/>
    </location>
</feature>
<feature type="region of interest" description="Disordered" evidence="1">
    <location>
        <begin position="837"/>
        <end position="873"/>
    </location>
</feature>
<feature type="region of interest" description="Disordered" evidence="1">
    <location>
        <begin position="1133"/>
        <end position="1152"/>
    </location>
</feature>
<feature type="region of interest" description="Disordered" evidence="1">
    <location>
        <begin position="1184"/>
        <end position="1237"/>
    </location>
</feature>
<dbReference type="Proteomes" id="UP000291116">
    <property type="component" value="Unassembled WGS sequence"/>
</dbReference>
<feature type="region of interest" description="Disordered" evidence="1">
    <location>
        <begin position="33"/>
        <end position="56"/>
    </location>
</feature>
<dbReference type="OrthoDB" id="44709at2759"/>
<evidence type="ECO:0000313" key="3">
    <source>
        <dbReference type="Proteomes" id="UP000291116"/>
    </source>
</evidence>
<feature type="compositionally biased region" description="Basic and acidic residues" evidence="1">
    <location>
        <begin position="33"/>
        <end position="42"/>
    </location>
</feature>
<proteinExistence type="predicted"/>
<feature type="region of interest" description="Disordered" evidence="1">
    <location>
        <begin position="1096"/>
        <end position="1124"/>
    </location>
</feature>
<organism evidence="2 3">
    <name type="scientific">Pseudo-nitzschia multistriata</name>
    <dbReference type="NCBI Taxonomy" id="183589"/>
    <lineage>
        <taxon>Eukaryota</taxon>
        <taxon>Sar</taxon>
        <taxon>Stramenopiles</taxon>
        <taxon>Ochrophyta</taxon>
        <taxon>Bacillariophyta</taxon>
        <taxon>Bacillariophyceae</taxon>
        <taxon>Bacillariophycidae</taxon>
        <taxon>Bacillariales</taxon>
        <taxon>Bacillariaceae</taxon>
        <taxon>Pseudo-nitzschia</taxon>
    </lineage>
</organism>
<feature type="compositionally biased region" description="Basic and acidic residues" evidence="1">
    <location>
        <begin position="837"/>
        <end position="847"/>
    </location>
</feature>
<accession>A0A448ZQH8</accession>
<reference evidence="2 3" key="1">
    <citation type="submission" date="2019-01" db="EMBL/GenBank/DDBJ databases">
        <authorList>
            <person name="Ferrante I. M."/>
        </authorList>
    </citation>
    <scope>NUCLEOTIDE SEQUENCE [LARGE SCALE GENOMIC DNA]</scope>
    <source>
        <strain evidence="2 3">B856</strain>
    </source>
</reference>
<protein>
    <submittedName>
        <fullName evidence="2">Uncharacterized protein</fullName>
    </submittedName>
</protein>
<dbReference type="EMBL" id="CAACVS010000636">
    <property type="protein sequence ID" value="VEU44288.1"/>
    <property type="molecule type" value="Genomic_DNA"/>
</dbReference>
<dbReference type="AlphaFoldDB" id="A0A448ZQH8"/>